<dbReference type="PANTHER" id="PTHR21577:SF3">
    <property type="entry name" value="SHUGOSHIN 1-RELATED"/>
    <property type="match status" value="1"/>
</dbReference>
<keyword evidence="5" id="KW-0159">Chromosome partition</keyword>
<evidence type="ECO:0000256" key="2">
    <source>
        <dbReference type="ARBA" id="ARBA00010845"/>
    </source>
</evidence>
<sequence length="854" mass="94358">MSLQALEETSISFTSEVRERMKEKKNGALKTAKLNASLASKIKTKTINNSSIIKFSLKQNNKALALALNGAKGASQRLTAEKMLLQKEVESCHFENASLRRKLFSVNKSIHELHQYMNSHLQIAIKLSRPQDEEEGTALAPDRDPPFGGNLLRTQRCPRSGLLSVLSNSSPLQHCEVTTRPLIGSVLLSGGHVTQRKKRRTSSSAASGGDSQKKSSEVLQWTKESEQAVKEYFEVSQAGELLAPDTNNKSYETIKANETTAVKKVSMGNVHRSSSAVRQSKGHLVNYNSGIRNTFVVVPYKTSESNSSAMTIPEPARHTEESSQVNSLEERPPLNSCGQEAADSTQHRDKGRGCRLTYVVHQTIPKQVDDCNTLTQEIEKRTFLGKMKNSESQFQNPDTISLSNVKHTSQCSDKTRDCRRTYVVDQTSLSNVDDCNALIQETKKRTFLGRMKNSESQFQNPDTISLSNKLQDKKSHACNVKHTSQCSDKTRSCRRTSVLELGPLDYQNNSVPVAHEGNAPSENLEDRGIVFQSPEFSLLSNKAPLHALGTKQLVGFQKQIPGEEATLDLNVKHKKPKKTTREICLQQEISEMELQSFNVDVQPQETKAKEGHKHKTVKASKDNAGKEHGETDMGLSAQRANKRKRKNLSFTSQSTSQEDATPVFSLGNVHSAFRGSGSRTQQDSFHRDLPKASPQADSVAVCPKTPESSAVGLSKTTLPRSCSSVQSHYALQDQVSPERNSSLPKVSTALKNDSKQVASGRCEKKTAHAIPETLQNTAQGKEHKVLQDSTNSVPLESPPTRPRRQTKEVCYALPKINTKLRSGDPFTFSIYPGSPVYNTKRKRLPRGSGKSKAT</sequence>
<dbReference type="GO" id="GO:0051177">
    <property type="term" value="P:meiotic sister chromatid cohesion"/>
    <property type="evidence" value="ECO:0007669"/>
    <property type="project" value="TreeGrafter"/>
</dbReference>
<name>A0AA35JNI8_9SAUR</name>
<dbReference type="GO" id="GO:0051301">
    <property type="term" value="P:cell division"/>
    <property type="evidence" value="ECO:0007669"/>
    <property type="project" value="UniProtKB-KW"/>
</dbReference>
<dbReference type="InterPro" id="IPR038889">
    <property type="entry name" value="Shugoshin1/2"/>
</dbReference>
<evidence type="ECO:0000256" key="1">
    <source>
        <dbReference type="ARBA" id="ARBA00004584"/>
    </source>
</evidence>
<feature type="region of interest" description="Disordered" evidence="9">
    <location>
        <begin position="779"/>
        <end position="806"/>
    </location>
</feature>
<dbReference type="GO" id="GO:0045132">
    <property type="term" value="P:meiotic chromosome segregation"/>
    <property type="evidence" value="ECO:0007669"/>
    <property type="project" value="InterPro"/>
</dbReference>
<dbReference type="EMBL" id="OX395126">
    <property type="protein sequence ID" value="CAI5761878.1"/>
    <property type="molecule type" value="Genomic_DNA"/>
</dbReference>
<keyword evidence="12" id="KW-1185">Reference proteome</keyword>
<reference evidence="11" key="1">
    <citation type="submission" date="2022-12" db="EMBL/GenBank/DDBJ databases">
        <authorList>
            <person name="Alioto T."/>
            <person name="Alioto T."/>
            <person name="Gomez Garrido J."/>
        </authorList>
    </citation>
    <scope>NUCLEOTIDE SEQUENCE</scope>
</reference>
<gene>
    <name evidence="11" type="ORF">PODLI_1B024548</name>
</gene>
<evidence type="ECO:0000256" key="3">
    <source>
        <dbReference type="ARBA" id="ARBA00022454"/>
    </source>
</evidence>
<evidence type="ECO:0000313" key="12">
    <source>
        <dbReference type="Proteomes" id="UP001178461"/>
    </source>
</evidence>
<dbReference type="Pfam" id="PF07557">
    <property type="entry name" value="Shugoshin_C"/>
    <property type="match status" value="1"/>
</dbReference>
<protein>
    <submittedName>
        <fullName evidence="11">Shugoshin 2-like isoform X2</fullName>
    </submittedName>
</protein>
<evidence type="ECO:0000259" key="10">
    <source>
        <dbReference type="Pfam" id="PF07557"/>
    </source>
</evidence>
<organism evidence="11 12">
    <name type="scientific">Podarcis lilfordi</name>
    <name type="common">Lilford's wall lizard</name>
    <dbReference type="NCBI Taxonomy" id="74358"/>
    <lineage>
        <taxon>Eukaryota</taxon>
        <taxon>Metazoa</taxon>
        <taxon>Chordata</taxon>
        <taxon>Craniata</taxon>
        <taxon>Vertebrata</taxon>
        <taxon>Euteleostomi</taxon>
        <taxon>Lepidosauria</taxon>
        <taxon>Squamata</taxon>
        <taxon>Bifurcata</taxon>
        <taxon>Unidentata</taxon>
        <taxon>Episquamata</taxon>
        <taxon>Laterata</taxon>
        <taxon>Lacertibaenia</taxon>
        <taxon>Lacertidae</taxon>
        <taxon>Podarcis</taxon>
    </lineage>
</organism>
<feature type="region of interest" description="Disordered" evidence="9">
    <location>
        <begin position="831"/>
        <end position="854"/>
    </location>
</feature>
<feature type="region of interest" description="Disordered" evidence="9">
    <location>
        <begin position="604"/>
        <end position="713"/>
    </location>
</feature>
<keyword evidence="7" id="KW-0131">Cell cycle</keyword>
<feature type="compositionally biased region" description="Polar residues" evidence="9">
    <location>
        <begin position="648"/>
        <end position="659"/>
    </location>
</feature>
<evidence type="ECO:0000256" key="5">
    <source>
        <dbReference type="ARBA" id="ARBA00022829"/>
    </source>
</evidence>
<dbReference type="GO" id="GO:0000776">
    <property type="term" value="C:kinetochore"/>
    <property type="evidence" value="ECO:0007669"/>
    <property type="project" value="TreeGrafter"/>
</dbReference>
<evidence type="ECO:0000256" key="7">
    <source>
        <dbReference type="ARBA" id="ARBA00023306"/>
    </source>
</evidence>
<evidence type="ECO:0000256" key="4">
    <source>
        <dbReference type="ARBA" id="ARBA00022618"/>
    </source>
</evidence>
<keyword evidence="6" id="KW-0175">Coiled coil</keyword>
<feature type="region of interest" description="Disordered" evidence="9">
    <location>
        <begin position="305"/>
        <end position="349"/>
    </location>
</feature>
<dbReference type="Proteomes" id="UP001178461">
    <property type="component" value="Chromosome 1"/>
</dbReference>
<keyword evidence="3" id="KW-0158">Chromosome</keyword>
<dbReference type="InterPro" id="IPR011515">
    <property type="entry name" value="Shugoshin_C"/>
</dbReference>
<evidence type="ECO:0000256" key="8">
    <source>
        <dbReference type="ARBA" id="ARBA00023328"/>
    </source>
</evidence>
<evidence type="ECO:0000256" key="6">
    <source>
        <dbReference type="ARBA" id="ARBA00023054"/>
    </source>
</evidence>
<proteinExistence type="inferred from homology"/>
<feature type="domain" description="Shugoshin C-terminal" evidence="10">
    <location>
        <begin position="801"/>
        <end position="821"/>
    </location>
</feature>
<evidence type="ECO:0000256" key="9">
    <source>
        <dbReference type="SAM" id="MobiDB-lite"/>
    </source>
</evidence>
<dbReference type="AlphaFoldDB" id="A0AA35JNI8"/>
<comment type="subcellular location">
    <subcellularLocation>
        <location evidence="1">Chromosome</location>
        <location evidence="1">Centromere</location>
    </subcellularLocation>
</comment>
<comment type="similarity">
    <text evidence="2">Belongs to the shugoshin family.</text>
</comment>
<accession>A0AA35JNI8</accession>
<dbReference type="PANTHER" id="PTHR21577">
    <property type="entry name" value="SHUGOSHIN"/>
    <property type="match status" value="1"/>
</dbReference>
<evidence type="ECO:0000313" key="11">
    <source>
        <dbReference type="EMBL" id="CAI5761878.1"/>
    </source>
</evidence>
<keyword evidence="8" id="KW-0137">Centromere</keyword>
<keyword evidence="4" id="KW-0132">Cell division</keyword>
<feature type="compositionally biased region" description="Basic and acidic residues" evidence="9">
    <location>
        <begin position="619"/>
        <end position="631"/>
    </location>
</feature>
<dbReference type="GO" id="GO:0005634">
    <property type="term" value="C:nucleus"/>
    <property type="evidence" value="ECO:0007669"/>
    <property type="project" value="InterPro"/>
</dbReference>
<feature type="region of interest" description="Disordered" evidence="9">
    <location>
        <begin position="191"/>
        <end position="219"/>
    </location>
</feature>